<evidence type="ECO:0000313" key="3">
    <source>
        <dbReference type="EMBL" id="JAS22353.1"/>
    </source>
</evidence>
<dbReference type="AlphaFoldDB" id="A0A1B6D9J1"/>
<evidence type="ECO:0000259" key="2">
    <source>
        <dbReference type="Pfam" id="PF21355"/>
    </source>
</evidence>
<feature type="transmembrane region" description="Helical" evidence="1">
    <location>
        <begin position="7"/>
        <end position="24"/>
    </location>
</feature>
<name>A0A1B6D9J1_9HEMI</name>
<accession>A0A1B6D9J1</accession>
<dbReference type="SUPFAM" id="SSF49599">
    <property type="entry name" value="TRAF domain-like"/>
    <property type="match status" value="1"/>
</dbReference>
<feature type="domain" description="TRAF1-6 MATH" evidence="2">
    <location>
        <begin position="200"/>
        <end position="317"/>
    </location>
</feature>
<evidence type="ECO:0000256" key="1">
    <source>
        <dbReference type="SAM" id="Phobius"/>
    </source>
</evidence>
<organism evidence="3">
    <name type="scientific">Clastoptera arizonana</name>
    <name type="common">Arizona spittle bug</name>
    <dbReference type="NCBI Taxonomy" id="38151"/>
    <lineage>
        <taxon>Eukaryota</taxon>
        <taxon>Metazoa</taxon>
        <taxon>Ecdysozoa</taxon>
        <taxon>Arthropoda</taxon>
        <taxon>Hexapoda</taxon>
        <taxon>Insecta</taxon>
        <taxon>Pterygota</taxon>
        <taxon>Neoptera</taxon>
        <taxon>Paraneoptera</taxon>
        <taxon>Hemiptera</taxon>
        <taxon>Auchenorrhyncha</taxon>
        <taxon>Cercopoidea</taxon>
        <taxon>Clastopteridae</taxon>
        <taxon>Clastoptera</taxon>
    </lineage>
</organism>
<keyword evidence="1" id="KW-1133">Transmembrane helix</keyword>
<dbReference type="Gene3D" id="2.60.210.10">
    <property type="entry name" value="Apoptosis, Tumor Necrosis Factor Receptor Associated Protein 2, Chain A"/>
    <property type="match status" value="1"/>
</dbReference>
<dbReference type="InterPro" id="IPR008974">
    <property type="entry name" value="TRAF-like"/>
</dbReference>
<proteinExistence type="predicted"/>
<sequence length="323" mass="37707">ISLRIVMWLNILIFYSFIITLYGFNLSTPLPLVQFSPSQQEGIVDSQEVTETQHATCHIITEHLAATAKATVTRALKGVCNSKDLEDRFNNLGTQLVNQVNALKLILFNIEKKMTAIDKILKDPTNFMIGNLHTASKKNFFQTQEDQFQEFNPENPRQAEINNYNYTVYLDSSGNKVFVYYWKFPYLDYKYVEHNSIGYLCSPSFYINNTYRMYLKIFPRQNEENTYIYVGLTQGVFDDDLEWPYNLKTKVSILDQTFAESTQDLSSKIWKPESLCNRLNWLKPVQEKNKSECVGLGFPKKVLHTRNYIKSFNIIVKMNVYFN</sequence>
<feature type="non-terminal residue" evidence="3">
    <location>
        <position position="1"/>
    </location>
</feature>
<reference evidence="3" key="1">
    <citation type="submission" date="2015-12" db="EMBL/GenBank/DDBJ databases">
        <title>De novo transcriptome assembly of four potential Pierce s Disease insect vectors from Arizona vineyards.</title>
        <authorList>
            <person name="Tassone E.E."/>
        </authorList>
    </citation>
    <scope>NUCLEOTIDE SEQUENCE</scope>
</reference>
<dbReference type="EMBL" id="GEDC01014945">
    <property type="protein sequence ID" value="JAS22353.1"/>
    <property type="molecule type" value="Transcribed_RNA"/>
</dbReference>
<protein>
    <recommendedName>
        <fullName evidence="2">TRAF1-6 MATH domain-containing protein</fullName>
    </recommendedName>
</protein>
<keyword evidence="1" id="KW-0812">Transmembrane</keyword>
<dbReference type="Pfam" id="PF21355">
    <property type="entry name" value="TRAF-mep_MATH"/>
    <property type="match status" value="1"/>
</dbReference>
<keyword evidence="1" id="KW-0472">Membrane</keyword>
<dbReference type="InterPro" id="IPR049342">
    <property type="entry name" value="TRAF1-6_MATH_dom"/>
</dbReference>
<gene>
    <name evidence="3" type="ORF">g.432</name>
</gene>